<dbReference type="Proteomes" id="UP001362999">
    <property type="component" value="Unassembled WGS sequence"/>
</dbReference>
<comment type="caution">
    <text evidence="2">The sequence shown here is derived from an EMBL/GenBank/DDBJ whole genome shotgun (WGS) entry which is preliminary data.</text>
</comment>
<sequence length="187" mass="20204">MGYVSNLNGLYTITNVLSETRLDLANGNKADGSKVVAWAPHQPTAGESYGNQVWEIKPSKSRHCYTIVNAKTGTYLEVVGGMGEITRLGVDGVQVTCSKAGEDTPSYQEWCFLSGITSTKQPVGSYTIYNSEARLLLDVEGGSRNNGAKIQIHCALDIGNVKELCWFIEPAEYSKPGTQTTVGTMQS</sequence>
<keyword evidence="3" id="KW-1185">Reference proteome</keyword>
<proteinExistence type="predicted"/>
<evidence type="ECO:0000313" key="3">
    <source>
        <dbReference type="Proteomes" id="UP001362999"/>
    </source>
</evidence>
<evidence type="ECO:0000313" key="2">
    <source>
        <dbReference type="EMBL" id="KAK6974900.1"/>
    </source>
</evidence>
<dbReference type="Gene3D" id="2.80.10.50">
    <property type="match status" value="1"/>
</dbReference>
<dbReference type="InterPro" id="IPR000772">
    <property type="entry name" value="Ricin_B_lectin"/>
</dbReference>
<evidence type="ECO:0000259" key="1">
    <source>
        <dbReference type="Pfam" id="PF14200"/>
    </source>
</evidence>
<feature type="domain" description="Ricin B lectin" evidence="1">
    <location>
        <begin position="51"/>
        <end position="152"/>
    </location>
</feature>
<protein>
    <submittedName>
        <fullName evidence="2">Ricin-type beta-trefoil lectin domain-containing protein</fullName>
    </submittedName>
</protein>
<name>A0AAV9Z9E5_9AGAR</name>
<dbReference type="Pfam" id="PF14200">
    <property type="entry name" value="RicinB_lectin_2"/>
    <property type="match status" value="1"/>
</dbReference>
<gene>
    <name evidence="2" type="ORF">R3P38DRAFT_577778</name>
</gene>
<dbReference type="AlphaFoldDB" id="A0AAV9Z9E5"/>
<dbReference type="EMBL" id="JAWWNJ010000178">
    <property type="protein sequence ID" value="KAK6974900.1"/>
    <property type="molecule type" value="Genomic_DNA"/>
</dbReference>
<dbReference type="SUPFAM" id="SSF50370">
    <property type="entry name" value="Ricin B-like lectins"/>
    <property type="match status" value="1"/>
</dbReference>
<organism evidence="2 3">
    <name type="scientific">Favolaschia claudopus</name>
    <dbReference type="NCBI Taxonomy" id="2862362"/>
    <lineage>
        <taxon>Eukaryota</taxon>
        <taxon>Fungi</taxon>
        <taxon>Dikarya</taxon>
        <taxon>Basidiomycota</taxon>
        <taxon>Agaricomycotina</taxon>
        <taxon>Agaricomycetes</taxon>
        <taxon>Agaricomycetidae</taxon>
        <taxon>Agaricales</taxon>
        <taxon>Marasmiineae</taxon>
        <taxon>Mycenaceae</taxon>
        <taxon>Favolaschia</taxon>
    </lineage>
</organism>
<reference evidence="2 3" key="1">
    <citation type="journal article" date="2024" name="J Genomics">
        <title>Draft genome sequencing and assembly of Favolaschia claudopus CIRM-BRFM 2984 isolated from oak limbs.</title>
        <authorList>
            <person name="Navarro D."/>
            <person name="Drula E."/>
            <person name="Chaduli D."/>
            <person name="Cazenave R."/>
            <person name="Ahrendt S."/>
            <person name="Wang J."/>
            <person name="Lipzen A."/>
            <person name="Daum C."/>
            <person name="Barry K."/>
            <person name="Grigoriev I.V."/>
            <person name="Favel A."/>
            <person name="Rosso M.N."/>
            <person name="Martin F."/>
        </authorList>
    </citation>
    <scope>NUCLEOTIDE SEQUENCE [LARGE SCALE GENOMIC DNA]</scope>
    <source>
        <strain evidence="2 3">CIRM-BRFM 2984</strain>
    </source>
</reference>
<accession>A0AAV9Z9E5</accession>
<dbReference type="InterPro" id="IPR035992">
    <property type="entry name" value="Ricin_B-like_lectins"/>
</dbReference>